<comment type="catalytic activity">
    <reaction evidence="5 6">
        <text>dTDP-beta-L-rhamnose + NADP(+) = dTDP-4-dehydro-beta-L-rhamnose + NADPH + H(+)</text>
        <dbReference type="Rhea" id="RHEA:21796"/>
        <dbReference type="ChEBI" id="CHEBI:15378"/>
        <dbReference type="ChEBI" id="CHEBI:57510"/>
        <dbReference type="ChEBI" id="CHEBI:57783"/>
        <dbReference type="ChEBI" id="CHEBI:58349"/>
        <dbReference type="ChEBI" id="CHEBI:62830"/>
        <dbReference type="EC" id="1.1.1.133"/>
    </reaction>
</comment>
<organism evidence="8 9">
    <name type="scientific">Alysiella filiformis DSM 16848</name>
    <dbReference type="NCBI Taxonomy" id="1120981"/>
    <lineage>
        <taxon>Bacteria</taxon>
        <taxon>Pseudomonadati</taxon>
        <taxon>Pseudomonadota</taxon>
        <taxon>Betaproteobacteria</taxon>
        <taxon>Neisseriales</taxon>
        <taxon>Neisseriaceae</taxon>
        <taxon>Alysiella</taxon>
    </lineage>
</organism>
<proteinExistence type="inferred from homology"/>
<reference evidence="8 9" key="1">
    <citation type="submission" date="2017-09" db="EMBL/GenBank/DDBJ databases">
        <authorList>
            <person name="Ehlers B."/>
            <person name="Leendertz F.H."/>
        </authorList>
    </citation>
    <scope>NUCLEOTIDE SEQUENCE [LARGE SCALE GENOMIC DNA]</scope>
    <source>
        <strain evidence="8 9">DSM 16848</strain>
    </source>
</reference>
<comment type="cofactor">
    <cofactor evidence="6">
        <name>Mg(2+)</name>
        <dbReference type="ChEBI" id="CHEBI:18420"/>
    </cofactor>
    <text evidence="6">Binds 1 Mg(2+) ion per monomer.</text>
</comment>
<evidence type="ECO:0000259" key="7">
    <source>
        <dbReference type="Pfam" id="PF04321"/>
    </source>
</evidence>
<evidence type="ECO:0000256" key="1">
    <source>
        <dbReference type="ARBA" id="ARBA00004781"/>
    </source>
</evidence>
<comment type="function">
    <text evidence="6">Catalyzes the reduction of dTDP-6-deoxy-L-lyxo-4-hexulose to yield dTDP-L-rhamnose.</text>
</comment>
<sequence length="291" mass="31622">MMKYLITGANGQVGSQLVAQLQGKAEILATTSQTLDITNKHAVWQTVRDFRPNIIINAAAYTAVDKAESETDLAFAVNELGAKHLAQAANEIGAAILHISTDYVFDGKGETPYRETDPVAPQNVYGKSKLAGEIAVQAACPRHIILRTAWVFNEHGNNFVKTMLRLGANRDSLGVVADQFGAPTYAGDIAAALIHIAEKIISKQSNQFGVYHFSGSPYVSWHDFAREIFAQAHAQNVLAQIPVLNAITTADYPTPASRPANSRLDCGKIQAAFGIETSDWRKALLRLKDYV</sequence>
<evidence type="ECO:0000256" key="6">
    <source>
        <dbReference type="RuleBase" id="RU364082"/>
    </source>
</evidence>
<dbReference type="Gene3D" id="3.90.25.10">
    <property type="entry name" value="UDP-galactose 4-epimerase, domain 1"/>
    <property type="match status" value="1"/>
</dbReference>
<dbReference type="UniPathway" id="UPA00124"/>
<accession>A0A286E3B6</accession>
<dbReference type="EC" id="1.1.1.133" evidence="3 6"/>
<comment type="pathway">
    <text evidence="1 6">Carbohydrate biosynthesis; dTDP-L-rhamnose biosynthesis.</text>
</comment>
<dbReference type="CDD" id="cd05254">
    <property type="entry name" value="dTDP_HR_like_SDR_e"/>
    <property type="match status" value="1"/>
</dbReference>
<evidence type="ECO:0000256" key="3">
    <source>
        <dbReference type="ARBA" id="ARBA00012929"/>
    </source>
</evidence>
<dbReference type="GO" id="GO:0008831">
    <property type="term" value="F:dTDP-4-dehydrorhamnose reductase activity"/>
    <property type="evidence" value="ECO:0007669"/>
    <property type="project" value="UniProtKB-EC"/>
</dbReference>
<protein>
    <recommendedName>
        <fullName evidence="4 6">dTDP-4-dehydrorhamnose reductase</fullName>
        <ecNumber evidence="3 6">1.1.1.133</ecNumber>
    </recommendedName>
</protein>
<dbReference type="PANTHER" id="PTHR10491">
    <property type="entry name" value="DTDP-4-DEHYDRORHAMNOSE REDUCTASE"/>
    <property type="match status" value="1"/>
</dbReference>
<dbReference type="GO" id="GO:0005829">
    <property type="term" value="C:cytosol"/>
    <property type="evidence" value="ECO:0007669"/>
    <property type="project" value="TreeGrafter"/>
</dbReference>
<dbReference type="EMBL" id="OCNF01000002">
    <property type="protein sequence ID" value="SOD65381.1"/>
    <property type="molecule type" value="Genomic_DNA"/>
</dbReference>
<evidence type="ECO:0000256" key="4">
    <source>
        <dbReference type="ARBA" id="ARBA00017099"/>
    </source>
</evidence>
<dbReference type="InterPro" id="IPR005913">
    <property type="entry name" value="dTDP_dehydrorham_reduct"/>
</dbReference>
<keyword evidence="9" id="KW-1185">Reference proteome</keyword>
<feature type="domain" description="RmlD-like substrate binding" evidence="7">
    <location>
        <begin position="2"/>
        <end position="286"/>
    </location>
</feature>
<comment type="similarity">
    <text evidence="2 6">Belongs to the dTDP-4-dehydrorhamnose reductase family.</text>
</comment>
<evidence type="ECO:0000256" key="5">
    <source>
        <dbReference type="ARBA" id="ARBA00048200"/>
    </source>
</evidence>
<dbReference type="SUPFAM" id="SSF51735">
    <property type="entry name" value="NAD(P)-binding Rossmann-fold domains"/>
    <property type="match status" value="1"/>
</dbReference>
<dbReference type="FunFam" id="3.40.50.720:FF:000159">
    <property type="entry name" value="dTDP-4-dehydrorhamnose reductase"/>
    <property type="match status" value="1"/>
</dbReference>
<evidence type="ECO:0000313" key="8">
    <source>
        <dbReference type="EMBL" id="SOD65381.1"/>
    </source>
</evidence>
<keyword evidence="6" id="KW-0521">NADP</keyword>
<dbReference type="Gene3D" id="3.40.50.720">
    <property type="entry name" value="NAD(P)-binding Rossmann-like Domain"/>
    <property type="match status" value="1"/>
</dbReference>
<dbReference type="PANTHER" id="PTHR10491:SF4">
    <property type="entry name" value="METHIONINE ADENOSYLTRANSFERASE 2 SUBUNIT BETA"/>
    <property type="match status" value="1"/>
</dbReference>
<evidence type="ECO:0000256" key="2">
    <source>
        <dbReference type="ARBA" id="ARBA00010944"/>
    </source>
</evidence>
<dbReference type="NCBIfam" id="TIGR01214">
    <property type="entry name" value="rmlD"/>
    <property type="match status" value="1"/>
</dbReference>
<dbReference type="Pfam" id="PF04321">
    <property type="entry name" value="RmlD_sub_bind"/>
    <property type="match status" value="1"/>
</dbReference>
<dbReference type="InterPro" id="IPR036291">
    <property type="entry name" value="NAD(P)-bd_dom_sf"/>
</dbReference>
<gene>
    <name evidence="8" type="ORF">SAMN02746062_00270</name>
</gene>
<dbReference type="GO" id="GO:0019305">
    <property type="term" value="P:dTDP-rhamnose biosynthetic process"/>
    <property type="evidence" value="ECO:0007669"/>
    <property type="project" value="UniProtKB-UniPathway"/>
</dbReference>
<dbReference type="OrthoDB" id="9803892at2"/>
<dbReference type="Proteomes" id="UP000219669">
    <property type="component" value="Unassembled WGS sequence"/>
</dbReference>
<name>A0A286E3B6_9NEIS</name>
<evidence type="ECO:0000313" key="9">
    <source>
        <dbReference type="Proteomes" id="UP000219669"/>
    </source>
</evidence>
<dbReference type="InterPro" id="IPR029903">
    <property type="entry name" value="RmlD-like-bd"/>
</dbReference>
<keyword evidence="6" id="KW-0560">Oxidoreductase</keyword>
<dbReference type="AlphaFoldDB" id="A0A286E3B6"/>